<name>A0A1G5QYD8_9GAMM</name>
<sequence>MISRMIIGVVLLFGILLLSLPKRDEDSLAKIASTSMLMCTLDFRERVARQVIRGEPVDSEFRNKCPDLIAALEVSQRGKMVISGKQHQVKLTLSPVVEGNTIRWSCQGEPAAAVTKLCKL</sequence>
<evidence type="ECO:0000313" key="2">
    <source>
        <dbReference type="Proteomes" id="UP000199648"/>
    </source>
</evidence>
<reference evidence="1 2" key="1">
    <citation type="submission" date="2016-10" db="EMBL/GenBank/DDBJ databases">
        <authorList>
            <person name="de Groot N.N."/>
        </authorList>
    </citation>
    <scope>NUCLEOTIDE SEQUENCE [LARGE SCALE GENOMIC DNA]</scope>
    <source>
        <strain evidence="1 2">HLD2</strain>
    </source>
</reference>
<proteinExistence type="predicted"/>
<dbReference type="RefSeq" id="WP_092998831.1">
    <property type="nucleotide sequence ID" value="NZ_FMWD01000012.1"/>
</dbReference>
<evidence type="ECO:0000313" key="1">
    <source>
        <dbReference type="EMBL" id="SCZ66823.1"/>
    </source>
</evidence>
<accession>A0A1G5QYD8</accession>
<dbReference type="OrthoDB" id="198456at2"/>
<dbReference type="EMBL" id="FMWD01000012">
    <property type="protein sequence ID" value="SCZ66823.1"/>
    <property type="molecule type" value="Genomic_DNA"/>
</dbReference>
<protein>
    <submittedName>
        <fullName evidence="1">Uncharacterized protein</fullName>
    </submittedName>
</protein>
<gene>
    <name evidence="1" type="ORF">SAMN03097708_03025</name>
</gene>
<organism evidence="1 2">
    <name type="scientific">Thiohalomonas denitrificans</name>
    <dbReference type="NCBI Taxonomy" id="415747"/>
    <lineage>
        <taxon>Bacteria</taxon>
        <taxon>Pseudomonadati</taxon>
        <taxon>Pseudomonadota</taxon>
        <taxon>Gammaproteobacteria</taxon>
        <taxon>Thiohalomonadales</taxon>
        <taxon>Thiohalomonadaceae</taxon>
        <taxon>Thiohalomonas</taxon>
    </lineage>
</organism>
<dbReference type="Proteomes" id="UP000199648">
    <property type="component" value="Unassembled WGS sequence"/>
</dbReference>
<dbReference type="AlphaFoldDB" id="A0A1G5QYD8"/>
<keyword evidence="2" id="KW-1185">Reference proteome</keyword>